<dbReference type="OrthoDB" id="7209949at2"/>
<sequence length="346" mass="37291">MHGGIHTFERLPQVGPARPVRRDPANEGALSPIRSRPLVGLIRNARSHRNENTDAPADVLDGVIVKRPNRRGELPGMLADFAARQVDCIVIDGGDGTIRDVLTCGAGIFGDDWPMLIVLPAGKTNALAIDLGIPADWTFRDALTALSAGRTVERRPLVIAQRDDPRSQVRGFIMGGGIFTRSIALGQKSHDLGAFNAAVVGVTAAWSVLQALLGNSRNGWRSGSRMRVFCEDGSEVAHFGGLPEDERYLLFASSLKNFPLGLDPMRGLPGAVRLILLDNSRRSLLLRIGAVMRGRMSQATLRRGVHRLGGNAFSITLEDTFVLDGEAFPPGDYRLGAGAPLRFVVP</sequence>
<dbReference type="Pfam" id="PF00781">
    <property type="entry name" value="DAGK_cat"/>
    <property type="match status" value="1"/>
</dbReference>
<dbReference type="GO" id="GO:0016301">
    <property type="term" value="F:kinase activity"/>
    <property type="evidence" value="ECO:0007669"/>
    <property type="project" value="InterPro"/>
</dbReference>
<proteinExistence type="predicted"/>
<evidence type="ECO:0000259" key="2">
    <source>
        <dbReference type="PROSITE" id="PS50146"/>
    </source>
</evidence>
<feature type="region of interest" description="Disordered" evidence="1">
    <location>
        <begin position="1"/>
        <end position="31"/>
    </location>
</feature>
<dbReference type="AlphaFoldDB" id="A0A845A3S4"/>
<evidence type="ECO:0000256" key="1">
    <source>
        <dbReference type="SAM" id="MobiDB-lite"/>
    </source>
</evidence>
<evidence type="ECO:0000313" key="3">
    <source>
        <dbReference type="EMBL" id="MXO94568.1"/>
    </source>
</evidence>
<name>A0A845A3S4_9SPHN</name>
<dbReference type="InterPro" id="IPR017438">
    <property type="entry name" value="ATP-NAD_kinase_N"/>
</dbReference>
<comment type="caution">
    <text evidence="3">The sequence shown here is derived from an EMBL/GenBank/DDBJ whole genome shotgun (WGS) entry which is preliminary data.</text>
</comment>
<dbReference type="RefSeq" id="WP_131451198.1">
    <property type="nucleotide sequence ID" value="NZ_BMJK01000001.1"/>
</dbReference>
<dbReference type="InterPro" id="IPR016064">
    <property type="entry name" value="NAD/diacylglycerol_kinase_sf"/>
</dbReference>
<dbReference type="SUPFAM" id="SSF111331">
    <property type="entry name" value="NAD kinase/diacylglycerol kinase-like"/>
    <property type="match status" value="1"/>
</dbReference>
<dbReference type="Proteomes" id="UP000460626">
    <property type="component" value="Unassembled WGS sequence"/>
</dbReference>
<dbReference type="InterPro" id="IPR001206">
    <property type="entry name" value="Diacylglycerol_kinase_cat_dom"/>
</dbReference>
<dbReference type="Gene3D" id="3.40.50.10330">
    <property type="entry name" value="Probable inorganic polyphosphate/atp-NAD kinase, domain 1"/>
    <property type="match status" value="1"/>
</dbReference>
<feature type="domain" description="DAGKc" evidence="2">
    <location>
        <begin position="85"/>
        <end position="166"/>
    </location>
</feature>
<organism evidence="3 4">
    <name type="scientific">Aurantiacibacter arachoides</name>
    <dbReference type="NCBI Taxonomy" id="1850444"/>
    <lineage>
        <taxon>Bacteria</taxon>
        <taxon>Pseudomonadati</taxon>
        <taxon>Pseudomonadota</taxon>
        <taxon>Alphaproteobacteria</taxon>
        <taxon>Sphingomonadales</taxon>
        <taxon>Erythrobacteraceae</taxon>
        <taxon>Aurantiacibacter</taxon>
    </lineage>
</organism>
<reference evidence="3 4" key="1">
    <citation type="submission" date="2019-12" db="EMBL/GenBank/DDBJ databases">
        <title>Genomic-based taxomic classification of the family Erythrobacteraceae.</title>
        <authorList>
            <person name="Xu L."/>
        </authorList>
    </citation>
    <scope>NUCLEOTIDE SEQUENCE [LARGE SCALE GENOMIC DNA]</scope>
    <source>
        <strain evidence="3 4">RC4-10-4</strain>
    </source>
</reference>
<accession>A0A845A3S4</accession>
<dbReference type="PROSITE" id="PS50146">
    <property type="entry name" value="DAGK"/>
    <property type="match status" value="1"/>
</dbReference>
<protein>
    <recommendedName>
        <fullName evidence="2">DAGKc domain-containing protein</fullName>
    </recommendedName>
</protein>
<gene>
    <name evidence="3" type="ORF">GRI62_13265</name>
</gene>
<evidence type="ECO:0000313" key="4">
    <source>
        <dbReference type="Proteomes" id="UP000460626"/>
    </source>
</evidence>
<keyword evidence="4" id="KW-1185">Reference proteome</keyword>
<dbReference type="EMBL" id="WTYH01000001">
    <property type="protein sequence ID" value="MXO94568.1"/>
    <property type="molecule type" value="Genomic_DNA"/>
</dbReference>